<evidence type="ECO:0000256" key="3">
    <source>
        <dbReference type="SAM" id="MobiDB-lite"/>
    </source>
</evidence>
<evidence type="ECO:0000256" key="1">
    <source>
        <dbReference type="ARBA" id="ARBA00022884"/>
    </source>
</evidence>
<dbReference type="GO" id="GO:0005634">
    <property type="term" value="C:nucleus"/>
    <property type="evidence" value="ECO:0007669"/>
    <property type="project" value="TreeGrafter"/>
</dbReference>
<dbReference type="EMBL" id="BTSX01000006">
    <property type="protein sequence ID" value="GMT03690.1"/>
    <property type="molecule type" value="Genomic_DNA"/>
</dbReference>
<feature type="compositionally biased region" description="Basic and acidic residues" evidence="3">
    <location>
        <begin position="189"/>
        <end position="220"/>
    </location>
</feature>
<dbReference type="PANTHER" id="PTHR48025:SF1">
    <property type="entry name" value="RRM DOMAIN-CONTAINING PROTEIN"/>
    <property type="match status" value="1"/>
</dbReference>
<name>A0AAV5UC05_9BILA</name>
<evidence type="ECO:0000313" key="5">
    <source>
        <dbReference type="EMBL" id="GMT03690.1"/>
    </source>
</evidence>
<feature type="non-terminal residue" evidence="5">
    <location>
        <position position="1"/>
    </location>
</feature>
<dbReference type="PROSITE" id="PS50102">
    <property type="entry name" value="RRM"/>
    <property type="match status" value="1"/>
</dbReference>
<feature type="compositionally biased region" description="Basic and acidic residues" evidence="3">
    <location>
        <begin position="150"/>
        <end position="160"/>
    </location>
</feature>
<evidence type="ECO:0000256" key="2">
    <source>
        <dbReference type="PROSITE-ProRule" id="PRU00176"/>
    </source>
</evidence>
<dbReference type="InterPro" id="IPR050502">
    <property type="entry name" value="Euk_RNA-bind_prot"/>
</dbReference>
<dbReference type="AlphaFoldDB" id="A0AAV5UC05"/>
<dbReference type="SUPFAM" id="SSF54928">
    <property type="entry name" value="RNA-binding domain, RBD"/>
    <property type="match status" value="1"/>
</dbReference>
<feature type="domain" description="RRM" evidence="4">
    <location>
        <begin position="257"/>
        <end position="335"/>
    </location>
</feature>
<dbReference type="Gene3D" id="3.30.70.330">
    <property type="match status" value="1"/>
</dbReference>
<feature type="compositionally biased region" description="Basic residues" evidence="3">
    <location>
        <begin position="177"/>
        <end position="187"/>
    </location>
</feature>
<protein>
    <recommendedName>
        <fullName evidence="4">RRM domain-containing protein</fullName>
    </recommendedName>
</protein>
<feature type="compositionally biased region" description="Acidic residues" evidence="3">
    <location>
        <begin position="1"/>
        <end position="10"/>
    </location>
</feature>
<dbReference type="SMART" id="SM00360">
    <property type="entry name" value="RRM"/>
    <property type="match status" value="1"/>
</dbReference>
<dbReference type="InterPro" id="IPR012677">
    <property type="entry name" value="Nucleotide-bd_a/b_plait_sf"/>
</dbReference>
<organism evidence="5 6">
    <name type="scientific">Pristionchus entomophagus</name>
    <dbReference type="NCBI Taxonomy" id="358040"/>
    <lineage>
        <taxon>Eukaryota</taxon>
        <taxon>Metazoa</taxon>
        <taxon>Ecdysozoa</taxon>
        <taxon>Nematoda</taxon>
        <taxon>Chromadorea</taxon>
        <taxon>Rhabditida</taxon>
        <taxon>Rhabditina</taxon>
        <taxon>Diplogasteromorpha</taxon>
        <taxon>Diplogasteroidea</taxon>
        <taxon>Neodiplogasteridae</taxon>
        <taxon>Pristionchus</taxon>
    </lineage>
</organism>
<dbReference type="PANTHER" id="PTHR48025">
    <property type="entry name" value="OS02G0815200 PROTEIN"/>
    <property type="match status" value="1"/>
</dbReference>
<feature type="region of interest" description="Disordered" evidence="3">
    <location>
        <begin position="45"/>
        <end position="236"/>
    </location>
</feature>
<feature type="compositionally biased region" description="Basic residues" evidence="3">
    <location>
        <begin position="138"/>
        <end position="149"/>
    </location>
</feature>
<reference evidence="5" key="1">
    <citation type="submission" date="2023-10" db="EMBL/GenBank/DDBJ databases">
        <title>Genome assembly of Pristionchus species.</title>
        <authorList>
            <person name="Yoshida K."/>
            <person name="Sommer R.J."/>
        </authorList>
    </citation>
    <scope>NUCLEOTIDE SEQUENCE</scope>
    <source>
        <strain evidence="5">RS0144</strain>
    </source>
</reference>
<comment type="caution">
    <text evidence="5">The sequence shown here is derived from an EMBL/GenBank/DDBJ whole genome shotgun (WGS) entry which is preliminary data.</text>
</comment>
<dbReference type="Proteomes" id="UP001432027">
    <property type="component" value="Unassembled WGS sequence"/>
</dbReference>
<feature type="compositionally biased region" description="Low complexity" evidence="3">
    <location>
        <begin position="107"/>
        <end position="125"/>
    </location>
</feature>
<keyword evidence="1 2" id="KW-0694">RNA-binding</keyword>
<gene>
    <name evidence="5" type="ORF">PENTCL1PPCAC_25864</name>
</gene>
<evidence type="ECO:0000259" key="4">
    <source>
        <dbReference type="PROSITE" id="PS50102"/>
    </source>
</evidence>
<proteinExistence type="predicted"/>
<dbReference type="InterPro" id="IPR000504">
    <property type="entry name" value="RRM_dom"/>
</dbReference>
<dbReference type="Pfam" id="PF00076">
    <property type="entry name" value="RRM_1"/>
    <property type="match status" value="1"/>
</dbReference>
<dbReference type="GO" id="GO:0003729">
    <property type="term" value="F:mRNA binding"/>
    <property type="evidence" value="ECO:0007669"/>
    <property type="project" value="TreeGrafter"/>
</dbReference>
<dbReference type="InterPro" id="IPR035979">
    <property type="entry name" value="RBD_domain_sf"/>
</dbReference>
<evidence type="ECO:0000313" key="6">
    <source>
        <dbReference type="Proteomes" id="UP001432027"/>
    </source>
</evidence>
<sequence>FSDQMSEDSEANATTGSPGLELNDEFKTFLMSHKDEVMRLLKDNVAKSMSKNSQKKEIFSDSESPMARRHRSDSTTSECSSEGGGVGEERRSAKTSKRRSRRDESSPSRSRSRSTSRPSVPPRFSTGRREAPVPQNRSRSRSRSPVRHRSGQEPRVDSRSRSRSRSSTPARYEAHLRSIHSNRRVSSSRHGERTERGSNRSHRRSDDYRTHHHHHDDDSARGGGGYQQNYDTGARRGGFIRTRNMIEDGRDAPPPSNCLGIFGMPPWVREYDLRGMFEAYGEVEQLNVVINRHTGQCRGYGFIYFSTVEEAKRARSAMRDAKIDGIPIRVDFSVTDQRRPSYRDHQ</sequence>
<keyword evidence="6" id="KW-1185">Reference proteome</keyword>
<feature type="region of interest" description="Disordered" evidence="3">
    <location>
        <begin position="1"/>
        <end position="23"/>
    </location>
</feature>
<accession>A0AAV5UC05</accession>